<feature type="compositionally biased region" description="Basic residues" evidence="4">
    <location>
        <begin position="403"/>
        <end position="418"/>
    </location>
</feature>
<gene>
    <name evidence="3" type="primary">ku</name>
    <name evidence="6" type="ORF">ACH4GP_32190</name>
</gene>
<proteinExistence type="inferred from homology"/>
<dbReference type="InterPro" id="IPR006164">
    <property type="entry name" value="DNA_bd_Ku70/Ku80"/>
</dbReference>
<accession>A0ABW7RNS9</accession>
<sequence length="418" mass="43320">MRSVWNGSISFGLVSIPVKTYSATDRTSSVSFVRIHEKDGGRIRYRKFCELDGEEVPNEEIGKGYPASDDAIVPITDDDLSRLPLPTARTLTILSFVDPGEIDPLQLDKSYYLGPDGLAAAKPYTLLREALEHHEKVAIGKVAMHGRETLAMLRAHDGAIVMHALLWPDQIRPTKGVVPGDVEIRPNELTLAEVLMDSLGELDPAELHDDYREAVEQLVAAKVAGGEPGVPEAGAASGAKVIDLMAALENSVRAAKEGRGEYVGAAGSGADSPPASVTPIRGRKTARTTKTVQTAKTAKRGAAPAAAGKSGTRKTTVRKATTAESGPSGTSGPSGKAAGATTKTATAKKSTATSDTSPGTTRTSAAKRTTGSAAGKAAGKSTARTTTKSTAKTTAQTATAAKTAKKSPAKPAKKRASA</sequence>
<comment type="caution">
    <text evidence="6">The sequence shown here is derived from an EMBL/GenBank/DDBJ whole genome shotgun (WGS) entry which is preliminary data.</text>
</comment>
<evidence type="ECO:0000259" key="5">
    <source>
        <dbReference type="SMART" id="SM00559"/>
    </source>
</evidence>
<keyword evidence="2 3" id="KW-0233">DNA recombination</keyword>
<feature type="compositionally biased region" description="Low complexity" evidence="4">
    <location>
        <begin position="288"/>
        <end position="310"/>
    </location>
</feature>
<dbReference type="SMART" id="SM00559">
    <property type="entry name" value="Ku78"/>
    <property type="match status" value="1"/>
</dbReference>
<evidence type="ECO:0000256" key="3">
    <source>
        <dbReference type="HAMAP-Rule" id="MF_01875"/>
    </source>
</evidence>
<comment type="function">
    <text evidence="3">With LigD forms a non-homologous end joining (NHEJ) DNA repair enzyme, which repairs dsDNA breaks with reduced fidelity. Binds linear dsDNA with 5'- and 3'- overhangs but not closed circular dsDNA nor ssDNA. Recruits and stimulates the ligase activity of LigD.</text>
</comment>
<dbReference type="RefSeq" id="WP_397675988.1">
    <property type="nucleotide sequence ID" value="NZ_JBIRGH010000028.1"/>
</dbReference>
<dbReference type="NCBIfam" id="TIGR02772">
    <property type="entry name" value="Ku_bact"/>
    <property type="match status" value="1"/>
</dbReference>
<feature type="compositionally biased region" description="Low complexity" evidence="4">
    <location>
        <begin position="318"/>
        <end position="402"/>
    </location>
</feature>
<dbReference type="Proteomes" id="UP001610990">
    <property type="component" value="Unassembled WGS sequence"/>
</dbReference>
<evidence type="ECO:0000256" key="1">
    <source>
        <dbReference type="ARBA" id="ARBA00023125"/>
    </source>
</evidence>
<keyword evidence="3" id="KW-0234">DNA repair</keyword>
<evidence type="ECO:0000256" key="4">
    <source>
        <dbReference type="SAM" id="MobiDB-lite"/>
    </source>
</evidence>
<dbReference type="SUPFAM" id="SSF100939">
    <property type="entry name" value="SPOC domain-like"/>
    <property type="match status" value="1"/>
</dbReference>
<dbReference type="PANTHER" id="PTHR41251:SF1">
    <property type="entry name" value="NON-HOMOLOGOUS END JOINING PROTEIN KU"/>
    <property type="match status" value="1"/>
</dbReference>
<keyword evidence="7" id="KW-1185">Reference proteome</keyword>
<protein>
    <recommendedName>
        <fullName evidence="3">Non-homologous end joining protein Ku</fullName>
    </recommendedName>
</protein>
<dbReference type="Gene3D" id="2.40.290.10">
    <property type="match status" value="1"/>
</dbReference>
<dbReference type="CDD" id="cd00789">
    <property type="entry name" value="KU_like"/>
    <property type="match status" value="1"/>
</dbReference>
<dbReference type="InterPro" id="IPR016194">
    <property type="entry name" value="SPOC-like_C_dom_sf"/>
</dbReference>
<organism evidence="6 7">
    <name type="scientific">Streptomyces celluloflavus</name>
    <dbReference type="NCBI Taxonomy" id="58344"/>
    <lineage>
        <taxon>Bacteria</taxon>
        <taxon>Bacillati</taxon>
        <taxon>Actinomycetota</taxon>
        <taxon>Actinomycetes</taxon>
        <taxon>Kitasatosporales</taxon>
        <taxon>Streptomycetaceae</taxon>
        <taxon>Streptomyces</taxon>
    </lineage>
</organism>
<feature type="domain" description="Ku" evidence="5">
    <location>
        <begin position="53"/>
        <end position="182"/>
    </location>
</feature>
<name>A0ABW7RNS9_9ACTN</name>
<dbReference type="Pfam" id="PF02735">
    <property type="entry name" value="Ku"/>
    <property type="match status" value="1"/>
</dbReference>
<evidence type="ECO:0000256" key="2">
    <source>
        <dbReference type="ARBA" id="ARBA00023172"/>
    </source>
</evidence>
<evidence type="ECO:0000313" key="7">
    <source>
        <dbReference type="Proteomes" id="UP001610990"/>
    </source>
</evidence>
<dbReference type="HAMAP" id="MF_01875">
    <property type="entry name" value="Prokaryotic_Ku"/>
    <property type="match status" value="1"/>
</dbReference>
<dbReference type="EMBL" id="JBIRGH010000028">
    <property type="protein sequence ID" value="MFH8588989.1"/>
    <property type="molecule type" value="Genomic_DNA"/>
</dbReference>
<feature type="compositionally biased region" description="Low complexity" evidence="4">
    <location>
        <begin position="264"/>
        <end position="275"/>
    </location>
</feature>
<evidence type="ECO:0000313" key="6">
    <source>
        <dbReference type="EMBL" id="MFH8588989.1"/>
    </source>
</evidence>
<keyword evidence="1 3" id="KW-0238">DNA-binding</keyword>
<feature type="region of interest" description="Disordered" evidence="4">
    <location>
        <begin position="264"/>
        <end position="418"/>
    </location>
</feature>
<keyword evidence="3" id="KW-0227">DNA damage</keyword>
<comment type="subunit">
    <text evidence="3">Homodimer. Interacts with LigD.</text>
</comment>
<reference evidence="6 7" key="1">
    <citation type="submission" date="2024-10" db="EMBL/GenBank/DDBJ databases">
        <title>The Natural Products Discovery Center: Release of the First 8490 Sequenced Strains for Exploring Actinobacteria Biosynthetic Diversity.</title>
        <authorList>
            <person name="Kalkreuter E."/>
            <person name="Kautsar S.A."/>
            <person name="Yang D."/>
            <person name="Bader C.D."/>
            <person name="Teijaro C.N."/>
            <person name="Fluegel L."/>
            <person name="Davis C.M."/>
            <person name="Simpson J.R."/>
            <person name="Lauterbach L."/>
            <person name="Steele A.D."/>
            <person name="Gui C."/>
            <person name="Meng S."/>
            <person name="Li G."/>
            <person name="Viehrig K."/>
            <person name="Ye F."/>
            <person name="Su P."/>
            <person name="Kiefer A.F."/>
            <person name="Nichols A."/>
            <person name="Cepeda A.J."/>
            <person name="Yan W."/>
            <person name="Fan B."/>
            <person name="Jiang Y."/>
            <person name="Adhikari A."/>
            <person name="Zheng C.-J."/>
            <person name="Schuster L."/>
            <person name="Cowan T.M."/>
            <person name="Smanski M.J."/>
            <person name="Chevrette M.G."/>
            <person name="De Carvalho L.P.S."/>
            <person name="Shen B."/>
        </authorList>
    </citation>
    <scope>NUCLEOTIDE SEQUENCE [LARGE SCALE GENOMIC DNA]</scope>
    <source>
        <strain evidence="6 7">NPDC018013</strain>
    </source>
</reference>
<dbReference type="PANTHER" id="PTHR41251">
    <property type="entry name" value="NON-HOMOLOGOUS END JOINING PROTEIN KU"/>
    <property type="match status" value="1"/>
</dbReference>
<comment type="similarity">
    <text evidence="3">Belongs to the prokaryotic Ku family.</text>
</comment>
<dbReference type="InterPro" id="IPR009187">
    <property type="entry name" value="Prok_Ku"/>
</dbReference>